<dbReference type="InterPro" id="IPR009858">
    <property type="entry name" value="DUF1415"/>
</dbReference>
<reference evidence="1" key="1">
    <citation type="submission" date="2021-01" db="EMBL/GenBank/DDBJ databases">
        <authorList>
            <person name="Corre E."/>
            <person name="Pelletier E."/>
            <person name="Niang G."/>
            <person name="Scheremetjew M."/>
            <person name="Finn R."/>
            <person name="Kale V."/>
            <person name="Holt S."/>
            <person name="Cochrane G."/>
            <person name="Meng A."/>
            <person name="Brown T."/>
            <person name="Cohen L."/>
        </authorList>
    </citation>
    <scope>NUCLEOTIDE SEQUENCE</scope>
    <source>
        <strain evidence="1">Isolate 1302-5</strain>
    </source>
</reference>
<dbReference type="EMBL" id="HBKQ01057958">
    <property type="protein sequence ID" value="CAE2284550.1"/>
    <property type="molecule type" value="Transcribed_RNA"/>
</dbReference>
<protein>
    <submittedName>
        <fullName evidence="1">Uncharacterized protein</fullName>
    </submittedName>
</protein>
<accession>A0A7S4K5D9</accession>
<gene>
    <name evidence="1" type="ORF">OAUR00152_LOCUS39602</name>
</gene>
<evidence type="ECO:0000313" key="1">
    <source>
        <dbReference type="EMBL" id="CAE2284550.1"/>
    </source>
</evidence>
<dbReference type="Pfam" id="PF07209">
    <property type="entry name" value="DUF1415"/>
    <property type="match status" value="1"/>
</dbReference>
<dbReference type="AlphaFoldDB" id="A0A7S4K5D9"/>
<proteinExistence type="predicted"/>
<organism evidence="1">
    <name type="scientific">Odontella aurita</name>
    <dbReference type="NCBI Taxonomy" id="265563"/>
    <lineage>
        <taxon>Eukaryota</taxon>
        <taxon>Sar</taxon>
        <taxon>Stramenopiles</taxon>
        <taxon>Ochrophyta</taxon>
        <taxon>Bacillariophyta</taxon>
        <taxon>Mediophyceae</taxon>
        <taxon>Biddulphiophycidae</taxon>
        <taxon>Eupodiscales</taxon>
        <taxon>Odontellaceae</taxon>
        <taxon>Odontella</taxon>
    </lineage>
</organism>
<sequence length="457" mass="48752">MMVRALNLLLCGAAASSGLFVGGAAAFSVSPLSRGGGRAAGPHAATSAPSAALPADRRRASAVVGPLSSTPEDVIEEMDPERRSNLFQTLLRDLQVEGTPVLGCDADQVHTFCAALWTTMAEVSEGDDENKACIVMENIPLDALKAFVQDFTVLKGQPRLMAHLKELSRISVSLVGRGVGPALVIEVAARTEDEKAESDARKAAEAALDEAKCTSALKQFVDRVVVGYEACPYTKTADVAPVGLEKRGINPGAVAYRYSGSSDACAALGTFWNCVCELLSYSEEDMSTAVLSLPGIGPGNGDDARDRFAAVVEIVGRNLCLFRGDAVFGLVHFHPAYDRSEIMPEDKPAYGHLPPRSWLRPMMRMNGNVDEAESLTDGDLELSDYQRRAPHTAINILRTSQINAAAGAKSIVDLDLGDGRVEKASGITLYSRNAIRLAKQGRETLQADVEADMAMQR</sequence>
<name>A0A7S4K5D9_9STRA</name>